<dbReference type="Proteomes" id="UP001633002">
    <property type="component" value="Unassembled WGS sequence"/>
</dbReference>
<sequence length="313" mass="35781">MEEDPWDLGDDPVLPEKETEPPNRGELLEVPLGHTAPDQQRDEMGLVPTSHLILLSEWELSLKRTLVRIQTPKDQKPDGSMDTALLTSKKIKVLEYGDMNMVEYRSNTIGPSPLIRGRELRNWTLCANGGDQTDLWLAAVNTKGPWFTRQAMHWTRLDQARLDRCYISSREDCVSLLEEMVHDGTSSLADHIPIRISITRQDGTRTGYKKSYFKTDGHMLQNQEVLSKVRAEWAAHPSWAVDDRRKWGLALALTMAVLMGEKNKDGADMREAGAIHRKLAEVRLAIQENQSEDTRRNFEEALLTSRRRERLDV</sequence>
<feature type="region of interest" description="Disordered" evidence="1">
    <location>
        <begin position="1"/>
        <end position="30"/>
    </location>
</feature>
<accession>A0ABD3HFC9</accession>
<protein>
    <submittedName>
        <fullName evidence="2">Uncharacterized protein</fullName>
    </submittedName>
</protein>
<evidence type="ECO:0000313" key="2">
    <source>
        <dbReference type="EMBL" id="KAL3689065.1"/>
    </source>
</evidence>
<dbReference type="AlphaFoldDB" id="A0ABD3HFC9"/>
<feature type="compositionally biased region" description="Acidic residues" evidence="1">
    <location>
        <begin position="1"/>
        <end position="10"/>
    </location>
</feature>
<comment type="caution">
    <text evidence="2">The sequence shown here is derived from an EMBL/GenBank/DDBJ whole genome shotgun (WGS) entry which is preliminary data.</text>
</comment>
<organism evidence="2 3">
    <name type="scientific">Riccia sorocarpa</name>
    <dbReference type="NCBI Taxonomy" id="122646"/>
    <lineage>
        <taxon>Eukaryota</taxon>
        <taxon>Viridiplantae</taxon>
        <taxon>Streptophyta</taxon>
        <taxon>Embryophyta</taxon>
        <taxon>Marchantiophyta</taxon>
        <taxon>Marchantiopsida</taxon>
        <taxon>Marchantiidae</taxon>
        <taxon>Marchantiales</taxon>
        <taxon>Ricciaceae</taxon>
        <taxon>Riccia</taxon>
    </lineage>
</organism>
<dbReference type="EMBL" id="JBJQOH010000004">
    <property type="protein sequence ID" value="KAL3689065.1"/>
    <property type="molecule type" value="Genomic_DNA"/>
</dbReference>
<evidence type="ECO:0000256" key="1">
    <source>
        <dbReference type="SAM" id="MobiDB-lite"/>
    </source>
</evidence>
<gene>
    <name evidence="2" type="ORF">R1sor_015374</name>
</gene>
<reference evidence="2 3" key="1">
    <citation type="submission" date="2024-09" db="EMBL/GenBank/DDBJ databases">
        <title>Chromosome-scale assembly of Riccia sorocarpa.</title>
        <authorList>
            <person name="Paukszto L."/>
        </authorList>
    </citation>
    <scope>NUCLEOTIDE SEQUENCE [LARGE SCALE GENOMIC DNA]</scope>
    <source>
        <strain evidence="2">LP-2024</strain>
        <tissue evidence="2">Aerial parts of the thallus</tissue>
    </source>
</reference>
<feature type="compositionally biased region" description="Basic and acidic residues" evidence="1">
    <location>
        <begin position="14"/>
        <end position="27"/>
    </location>
</feature>
<proteinExistence type="predicted"/>
<keyword evidence="3" id="KW-1185">Reference proteome</keyword>
<name>A0ABD3HFC9_9MARC</name>
<evidence type="ECO:0000313" key="3">
    <source>
        <dbReference type="Proteomes" id="UP001633002"/>
    </source>
</evidence>